<dbReference type="NCBIfam" id="NF033516">
    <property type="entry name" value="transpos_IS3"/>
    <property type="match status" value="1"/>
</dbReference>
<accession>A0A2Z4JR16</accession>
<organism evidence="2 3">
    <name type="scientific">Polynucleobacter paneuropaeus</name>
    <dbReference type="NCBI Taxonomy" id="2527775"/>
    <lineage>
        <taxon>Bacteria</taxon>
        <taxon>Pseudomonadati</taxon>
        <taxon>Pseudomonadota</taxon>
        <taxon>Betaproteobacteria</taxon>
        <taxon>Burkholderiales</taxon>
        <taxon>Burkholderiaceae</taxon>
        <taxon>Polynucleobacter</taxon>
    </lineage>
</organism>
<dbReference type="Pfam" id="PF13683">
    <property type="entry name" value="rve_3"/>
    <property type="match status" value="1"/>
</dbReference>
<dbReference type="InterPro" id="IPR012337">
    <property type="entry name" value="RNaseH-like_sf"/>
</dbReference>
<dbReference type="GO" id="GO:0003677">
    <property type="term" value="F:DNA binding"/>
    <property type="evidence" value="ECO:0007669"/>
    <property type="project" value="InterPro"/>
</dbReference>
<dbReference type="InterPro" id="IPR048020">
    <property type="entry name" value="Transpos_IS3"/>
</dbReference>
<sequence>MAKGQRLKPEQIVTLLRQIDVLTTNGKTLAQACKEVGTVEQSYYRWRKIYGGMKVDQAKKYKDLELENTRLKKLVADLSLREVMLKEVIKGKLLSLRPAEVPSGTRRKNAAQLLMDQHSISERTACSLVGLSRAAYRYMPLPRDDEEPLRAEVIRMASTYGRYGYRFIAGMMRNAGWGQATTAKVARIWRQEGLKIPQKQPPRGRLWLSDGSCMRLRANHPNHVWSYDFVFIRDAYGGKIRMLTMIVPKGISFGHEFTRKCLTIHCARRIGSIQVIEQLANAMITHGIPEHIRSDNGPEFIAKELRSWLSGIGVKTAYIEPGSPWENGFCESFNGTFRDNLLDGEIFYSLKEAQIIVGEWVKHYNHVRPHSALGYRPPAPQTQVPQIIQNQPMLLQ</sequence>
<dbReference type="GO" id="GO:0006313">
    <property type="term" value="P:DNA transposition"/>
    <property type="evidence" value="ECO:0007669"/>
    <property type="project" value="InterPro"/>
</dbReference>
<evidence type="ECO:0000259" key="1">
    <source>
        <dbReference type="PROSITE" id="PS50994"/>
    </source>
</evidence>
<dbReference type="Gene3D" id="3.30.420.10">
    <property type="entry name" value="Ribonuclease H-like superfamily/Ribonuclease H"/>
    <property type="match status" value="1"/>
</dbReference>
<name>A0A2Z4JR16_9BURK</name>
<evidence type="ECO:0000313" key="3">
    <source>
        <dbReference type="Proteomes" id="UP000248592"/>
    </source>
</evidence>
<gene>
    <name evidence="2" type="ORF">Pas1_01740</name>
</gene>
<evidence type="ECO:0000313" key="2">
    <source>
        <dbReference type="EMBL" id="AWW49207.1"/>
    </source>
</evidence>
<dbReference type="PANTHER" id="PTHR47515">
    <property type="entry name" value="LOW CALCIUM RESPONSE LOCUS PROTEIN T"/>
    <property type="match status" value="1"/>
</dbReference>
<proteinExistence type="predicted"/>
<dbReference type="AlphaFoldDB" id="A0A2Z4JR16"/>
<dbReference type="InterPro" id="IPR002514">
    <property type="entry name" value="Transposase_8"/>
</dbReference>
<dbReference type="GO" id="GO:0015074">
    <property type="term" value="P:DNA integration"/>
    <property type="evidence" value="ECO:0007669"/>
    <property type="project" value="InterPro"/>
</dbReference>
<protein>
    <submittedName>
        <fullName evidence="2">IS3 family transposase</fullName>
    </submittedName>
</protein>
<dbReference type="PANTHER" id="PTHR47515:SF1">
    <property type="entry name" value="BLR2054 PROTEIN"/>
    <property type="match status" value="1"/>
</dbReference>
<dbReference type="RefSeq" id="WP_112294315.1">
    <property type="nucleotide sequence ID" value="NZ_CP030085.1"/>
</dbReference>
<dbReference type="InterPro" id="IPR001584">
    <property type="entry name" value="Integrase_cat-core"/>
</dbReference>
<dbReference type="GO" id="GO:0004803">
    <property type="term" value="F:transposase activity"/>
    <property type="evidence" value="ECO:0007669"/>
    <property type="project" value="InterPro"/>
</dbReference>
<feature type="domain" description="Integrase catalytic" evidence="1">
    <location>
        <begin position="217"/>
        <end position="385"/>
    </location>
</feature>
<reference evidence="3" key="1">
    <citation type="submission" date="2018-06" db="EMBL/GenBank/DDBJ databases">
        <title>Description of a new Polynucleobacter species.</title>
        <authorList>
            <person name="Hahn M.W."/>
        </authorList>
    </citation>
    <scope>NUCLEOTIDE SEQUENCE [LARGE SCALE GENOMIC DNA]</scope>
    <source>
        <strain evidence="3">MG-25-Pas1-D2</strain>
    </source>
</reference>
<dbReference type="SUPFAM" id="SSF46689">
    <property type="entry name" value="Homeodomain-like"/>
    <property type="match status" value="1"/>
</dbReference>
<dbReference type="Pfam" id="PF13276">
    <property type="entry name" value="HTH_21"/>
    <property type="match status" value="1"/>
</dbReference>
<dbReference type="InterPro" id="IPR025948">
    <property type="entry name" value="HTH-like_dom"/>
</dbReference>
<dbReference type="Proteomes" id="UP000248592">
    <property type="component" value="Chromosome"/>
</dbReference>
<dbReference type="EMBL" id="CP030085">
    <property type="protein sequence ID" value="AWW49207.1"/>
    <property type="molecule type" value="Genomic_DNA"/>
</dbReference>
<dbReference type="SUPFAM" id="SSF53098">
    <property type="entry name" value="Ribonuclease H-like"/>
    <property type="match status" value="1"/>
</dbReference>
<dbReference type="PROSITE" id="PS50994">
    <property type="entry name" value="INTEGRASE"/>
    <property type="match status" value="1"/>
</dbReference>
<dbReference type="InterPro" id="IPR036397">
    <property type="entry name" value="RNaseH_sf"/>
</dbReference>
<dbReference type="InterPro" id="IPR009057">
    <property type="entry name" value="Homeodomain-like_sf"/>
</dbReference>
<dbReference type="Pfam" id="PF01527">
    <property type="entry name" value="HTH_Tnp_1"/>
    <property type="match status" value="1"/>
</dbReference>